<organism evidence="12 13">
    <name type="scientific">Sporolactobacillus inulinus</name>
    <dbReference type="NCBI Taxonomy" id="2078"/>
    <lineage>
        <taxon>Bacteria</taxon>
        <taxon>Bacillati</taxon>
        <taxon>Bacillota</taxon>
        <taxon>Bacilli</taxon>
        <taxon>Bacillales</taxon>
        <taxon>Sporolactobacillaceae</taxon>
        <taxon>Sporolactobacillus</taxon>
    </lineage>
</organism>
<keyword evidence="8" id="KW-0255">Endonuclease</keyword>
<gene>
    <name evidence="12" type="ORF">NBRC111894_2698</name>
</gene>
<dbReference type="PANTHER" id="PTHR10642">
    <property type="entry name" value="RIBONUCLEASE H1"/>
    <property type="match status" value="1"/>
</dbReference>
<dbReference type="EC" id="3.1.26.4" evidence="5"/>
<dbReference type="InterPro" id="IPR036397">
    <property type="entry name" value="RNaseH_sf"/>
</dbReference>
<dbReference type="GO" id="GO:0043137">
    <property type="term" value="P:DNA replication, removal of RNA primer"/>
    <property type="evidence" value="ECO:0007669"/>
    <property type="project" value="TreeGrafter"/>
</dbReference>
<keyword evidence="6" id="KW-0540">Nuclease</keyword>
<comment type="subunit">
    <text evidence="4">Monomer.</text>
</comment>
<evidence type="ECO:0000256" key="5">
    <source>
        <dbReference type="ARBA" id="ARBA00012180"/>
    </source>
</evidence>
<evidence type="ECO:0000259" key="11">
    <source>
        <dbReference type="PROSITE" id="PS50879"/>
    </source>
</evidence>
<dbReference type="InterPro" id="IPR002156">
    <property type="entry name" value="RNaseH_domain"/>
</dbReference>
<dbReference type="PANTHER" id="PTHR10642:SF26">
    <property type="entry name" value="RIBONUCLEASE H1"/>
    <property type="match status" value="1"/>
</dbReference>
<dbReference type="InterPro" id="IPR012337">
    <property type="entry name" value="RNaseH-like_sf"/>
</dbReference>
<evidence type="ECO:0000256" key="2">
    <source>
        <dbReference type="ARBA" id="ARBA00001946"/>
    </source>
</evidence>
<dbReference type="Pfam" id="PF00075">
    <property type="entry name" value="RNase_H"/>
    <property type="match status" value="1"/>
</dbReference>
<comment type="similarity">
    <text evidence="3">Belongs to the RNase H family.</text>
</comment>
<evidence type="ECO:0000256" key="3">
    <source>
        <dbReference type="ARBA" id="ARBA00005300"/>
    </source>
</evidence>
<comment type="caution">
    <text evidence="12">The sequence shown here is derived from an EMBL/GenBank/DDBJ whole genome shotgun (WGS) entry which is preliminary data.</text>
</comment>
<accession>A0A4Y1ZDW6</accession>
<dbReference type="AlphaFoldDB" id="A0A4Y1ZDW6"/>
<evidence type="ECO:0000256" key="7">
    <source>
        <dbReference type="ARBA" id="ARBA00022723"/>
    </source>
</evidence>
<reference evidence="12 13" key="1">
    <citation type="submission" date="2017-11" db="EMBL/GenBank/DDBJ databases">
        <title>Draft Genome Sequence of Sporolactobacillus inulinus NBRC 111894 Isolated from Koso, a Japanese Sugar-Vegetable Fermented Beverage.</title>
        <authorList>
            <person name="Chiou T.Y."/>
            <person name="Oshima K."/>
            <person name="Suda W."/>
            <person name="Hattori M."/>
            <person name="Takahashi T."/>
        </authorList>
    </citation>
    <scope>NUCLEOTIDE SEQUENCE [LARGE SCALE GENOMIC DNA]</scope>
    <source>
        <strain evidence="12 13">NBRC111894</strain>
    </source>
</reference>
<feature type="domain" description="RNase H type-1" evidence="11">
    <location>
        <begin position="8"/>
        <end position="154"/>
    </location>
</feature>
<comment type="catalytic activity">
    <reaction evidence="1">
        <text>Endonucleolytic cleavage to 5'-phosphomonoester.</text>
        <dbReference type="EC" id="3.1.26.4"/>
    </reaction>
</comment>
<dbReference type="GO" id="GO:0003676">
    <property type="term" value="F:nucleic acid binding"/>
    <property type="evidence" value="ECO:0007669"/>
    <property type="project" value="InterPro"/>
</dbReference>
<dbReference type="GO" id="GO:0004523">
    <property type="term" value="F:RNA-DNA hybrid ribonuclease activity"/>
    <property type="evidence" value="ECO:0007669"/>
    <property type="project" value="UniProtKB-EC"/>
</dbReference>
<keyword evidence="7" id="KW-0479">Metal-binding</keyword>
<sequence>MEKVTWSEMNEIIIYCDGGCRGNQSDRNVGGWGAILRYGDNVKELRGGMRNTTNNVMELTAAIRALESLKSNQIPVSFYIDSAYVVNGMNSWIHGWVKKGWKNSAGKPVKNKELWIRLNELAEKQDKITFNKVKGHHGVEYNERADQLANLAMDDLENQ</sequence>
<evidence type="ECO:0000256" key="6">
    <source>
        <dbReference type="ARBA" id="ARBA00022722"/>
    </source>
</evidence>
<dbReference type="GO" id="GO:0046872">
    <property type="term" value="F:metal ion binding"/>
    <property type="evidence" value="ECO:0007669"/>
    <property type="project" value="UniProtKB-KW"/>
</dbReference>
<dbReference type="NCBIfam" id="NF001236">
    <property type="entry name" value="PRK00203.1"/>
    <property type="match status" value="1"/>
</dbReference>
<dbReference type="InterPro" id="IPR022892">
    <property type="entry name" value="RNaseHI"/>
</dbReference>
<evidence type="ECO:0000256" key="9">
    <source>
        <dbReference type="ARBA" id="ARBA00022801"/>
    </source>
</evidence>
<evidence type="ECO:0000313" key="13">
    <source>
        <dbReference type="Proteomes" id="UP000319716"/>
    </source>
</evidence>
<name>A0A4Y1ZDW6_9BACL</name>
<evidence type="ECO:0000256" key="4">
    <source>
        <dbReference type="ARBA" id="ARBA00011245"/>
    </source>
</evidence>
<dbReference type="PROSITE" id="PS50879">
    <property type="entry name" value="RNASE_H_1"/>
    <property type="match status" value="1"/>
</dbReference>
<keyword evidence="9 12" id="KW-0378">Hydrolase</keyword>
<dbReference type="Gene3D" id="3.30.420.10">
    <property type="entry name" value="Ribonuclease H-like superfamily/Ribonuclease H"/>
    <property type="match status" value="1"/>
</dbReference>
<comment type="cofactor">
    <cofactor evidence="2">
        <name>Mg(2+)</name>
        <dbReference type="ChEBI" id="CHEBI:18420"/>
    </cofactor>
</comment>
<dbReference type="Proteomes" id="UP000319716">
    <property type="component" value="Unassembled WGS sequence"/>
</dbReference>
<dbReference type="SUPFAM" id="SSF53098">
    <property type="entry name" value="Ribonuclease H-like"/>
    <property type="match status" value="1"/>
</dbReference>
<evidence type="ECO:0000256" key="10">
    <source>
        <dbReference type="ARBA" id="ARBA00022842"/>
    </source>
</evidence>
<evidence type="ECO:0000313" key="12">
    <source>
        <dbReference type="EMBL" id="GAY77144.1"/>
    </source>
</evidence>
<evidence type="ECO:0000256" key="8">
    <source>
        <dbReference type="ARBA" id="ARBA00022759"/>
    </source>
</evidence>
<dbReference type="EMBL" id="BEXB01000022">
    <property type="protein sequence ID" value="GAY77144.1"/>
    <property type="molecule type" value="Genomic_DNA"/>
</dbReference>
<dbReference type="InterPro" id="IPR050092">
    <property type="entry name" value="RNase_H"/>
</dbReference>
<keyword evidence="10" id="KW-0460">Magnesium</keyword>
<evidence type="ECO:0000256" key="1">
    <source>
        <dbReference type="ARBA" id="ARBA00000077"/>
    </source>
</evidence>
<proteinExistence type="inferred from homology"/>
<protein>
    <recommendedName>
        <fullName evidence="5">ribonuclease H</fullName>
        <ecNumber evidence="5">3.1.26.4</ecNumber>
    </recommendedName>
</protein>
<dbReference type="CDD" id="cd09278">
    <property type="entry name" value="RNase_HI_prokaryote_like"/>
    <property type="match status" value="1"/>
</dbReference>